<protein>
    <recommendedName>
        <fullName evidence="1">ATP-dependent NAD(P)H-hydrate dehydratase</fullName>
        <ecNumber evidence="1">4.2.1.93</ecNumber>
    </recommendedName>
    <alternativeName>
        <fullName evidence="2">NAD(P)HX dehydratase</fullName>
    </alternativeName>
</protein>
<dbReference type="WBParaSite" id="L893_g10060.t1">
    <property type="protein sequence ID" value="L893_g10060.t1"/>
    <property type="gene ID" value="L893_g10060"/>
</dbReference>
<evidence type="ECO:0000256" key="3">
    <source>
        <dbReference type="ARBA" id="ARBA00047472"/>
    </source>
</evidence>
<dbReference type="Proteomes" id="UP000095287">
    <property type="component" value="Unplaced"/>
</dbReference>
<dbReference type="EC" id="4.2.1.93" evidence="1"/>
<dbReference type="InterPro" id="IPR029056">
    <property type="entry name" value="Ribokinase-like"/>
</dbReference>
<dbReference type="AlphaFoldDB" id="A0A1I7XW48"/>
<evidence type="ECO:0000259" key="4">
    <source>
        <dbReference type="PROSITE" id="PS51383"/>
    </source>
</evidence>
<evidence type="ECO:0000256" key="1">
    <source>
        <dbReference type="ARBA" id="ARBA00013249"/>
    </source>
</evidence>
<dbReference type="SUPFAM" id="SSF53613">
    <property type="entry name" value="Ribokinase-like"/>
    <property type="match status" value="1"/>
</dbReference>
<evidence type="ECO:0000313" key="6">
    <source>
        <dbReference type="WBParaSite" id="L893_g10060.t1"/>
    </source>
</evidence>
<comment type="catalytic activity">
    <reaction evidence="3">
        <text>(6S)-NADPHX + ATP = ADP + phosphate + NADPH + H(+)</text>
        <dbReference type="Rhea" id="RHEA:32231"/>
        <dbReference type="ChEBI" id="CHEBI:15378"/>
        <dbReference type="ChEBI" id="CHEBI:30616"/>
        <dbReference type="ChEBI" id="CHEBI:43474"/>
        <dbReference type="ChEBI" id="CHEBI:57783"/>
        <dbReference type="ChEBI" id="CHEBI:64076"/>
        <dbReference type="ChEBI" id="CHEBI:456216"/>
        <dbReference type="EC" id="4.2.1.93"/>
    </reaction>
</comment>
<dbReference type="PROSITE" id="PS51383">
    <property type="entry name" value="YJEF_C_3"/>
    <property type="match status" value="1"/>
</dbReference>
<reference evidence="6" key="1">
    <citation type="submission" date="2016-11" db="UniProtKB">
        <authorList>
            <consortium name="WormBaseParasite"/>
        </authorList>
    </citation>
    <scope>IDENTIFICATION</scope>
</reference>
<evidence type="ECO:0000256" key="2">
    <source>
        <dbReference type="ARBA" id="ARBA00029804"/>
    </source>
</evidence>
<sequence>MAGALGKPMPGLSTFFRGGGWLAGCSPWRPPKSPYVPLTCLLAWMEPADSFVRYKPGHVLYPGRALCGKLELADIGMPAPALQDANTWLNEPALWQAHLPQLGAQSHKYTRGHALVVGGERMTGASRLAARAAQRGAGSSGGGTTGSYAMWCRAGFEGGGYCHCRAGWAGLDQCLRAALAGDRGKRGCAGGSGLRLADPGHAGL</sequence>
<keyword evidence="5" id="KW-1185">Reference proteome</keyword>
<dbReference type="Gene3D" id="3.40.1190.20">
    <property type="match status" value="1"/>
</dbReference>
<evidence type="ECO:0000313" key="5">
    <source>
        <dbReference type="Proteomes" id="UP000095287"/>
    </source>
</evidence>
<feature type="domain" description="YjeF C-terminal" evidence="4">
    <location>
        <begin position="91"/>
        <end position="135"/>
    </location>
</feature>
<name>A0A1I7XW48_9BILA</name>
<dbReference type="InterPro" id="IPR000631">
    <property type="entry name" value="CARKD"/>
</dbReference>
<proteinExistence type="predicted"/>
<dbReference type="InterPro" id="IPR036652">
    <property type="entry name" value="YjeF_N_dom_sf"/>
</dbReference>
<dbReference type="SUPFAM" id="SSF64153">
    <property type="entry name" value="YjeF N-terminal domain-like"/>
    <property type="match status" value="1"/>
</dbReference>
<accession>A0A1I7XW48</accession>
<dbReference type="GO" id="GO:0047453">
    <property type="term" value="F:ATP-dependent NAD(P)H-hydrate dehydratase activity"/>
    <property type="evidence" value="ECO:0007669"/>
    <property type="project" value="UniProtKB-EC"/>
</dbReference>
<organism evidence="5 6">
    <name type="scientific">Steinernema glaseri</name>
    <dbReference type="NCBI Taxonomy" id="37863"/>
    <lineage>
        <taxon>Eukaryota</taxon>
        <taxon>Metazoa</taxon>
        <taxon>Ecdysozoa</taxon>
        <taxon>Nematoda</taxon>
        <taxon>Chromadorea</taxon>
        <taxon>Rhabditida</taxon>
        <taxon>Tylenchina</taxon>
        <taxon>Panagrolaimomorpha</taxon>
        <taxon>Strongyloidoidea</taxon>
        <taxon>Steinernematidae</taxon>
        <taxon>Steinernema</taxon>
    </lineage>
</organism>